<reference evidence="9" key="2">
    <citation type="submission" date="2019-01" db="EMBL/GenBank/DDBJ databases">
        <authorList>
            <person name="Graves T."/>
            <person name="Eichler E.E."/>
            <person name="Wilson R.K."/>
        </authorList>
    </citation>
    <scope>NUCLEOTIDE SEQUENCE [LARGE SCALE GENOMIC DNA]</scope>
    <source>
        <strain evidence="9">17573</strain>
    </source>
</reference>
<evidence type="ECO:0000256" key="7">
    <source>
        <dbReference type="SAM" id="Phobius"/>
    </source>
</evidence>
<gene>
    <name evidence="9 11" type="primary">MAL2</name>
</gene>
<dbReference type="GeneTree" id="ENSGT00940000159514"/>
<evidence type="ECO:0000256" key="3">
    <source>
        <dbReference type="ARBA" id="ARBA00022989"/>
    </source>
</evidence>
<dbReference type="Bgee" id="ENSMMUG00000004296">
    <property type="expression patterns" value="Expressed in dorsolateral prefrontal cortex and 16 other cell types or tissues"/>
</dbReference>
<dbReference type="InterPro" id="IPR050578">
    <property type="entry name" value="MARVEL-CKLF_proteins"/>
</dbReference>
<keyword evidence="3 7" id="KW-1133">Transmembrane helix</keyword>
<sequence length="294" mass="33196">RRRQRRLRQEPGRRRREAEAGGGRREAGGGRRQAGRRQAAGGRRRRRAETQQRQRQHVGRRSVSPAAPEPRRVLPGAPGHPARRPRHPADLLGRLRLPGDCVADYCVTWRLPRCGKSGRRGRQQEEEEGCGLQYAFCPLTLAIISALWIGKRSWAGGRARRKLFGGLVWILVASSNVPLPLLQGWVMFVSVTAFFFSLLFLGMFLSGMVTQIEANWNFLDFAYHFTVFVFYFGAFLLEAAATSLHDLHCNTTMTLQPLLSDNQYNINVAATIFAFMTTACYGCSLGLALRRWRP</sequence>
<keyword evidence="4 5" id="KW-0472">Membrane</keyword>
<dbReference type="InterPro" id="IPR013295">
    <property type="entry name" value="MAL"/>
</dbReference>
<feature type="transmembrane region" description="Helical" evidence="7">
    <location>
        <begin position="162"/>
        <end position="179"/>
    </location>
</feature>
<feature type="transmembrane region" description="Helical" evidence="7">
    <location>
        <begin position="221"/>
        <end position="244"/>
    </location>
</feature>
<evidence type="ECO:0000313" key="11">
    <source>
        <dbReference type="VGNC" id="VGNC:84015"/>
    </source>
</evidence>
<evidence type="ECO:0000256" key="2">
    <source>
        <dbReference type="ARBA" id="ARBA00022692"/>
    </source>
</evidence>
<evidence type="ECO:0000256" key="5">
    <source>
        <dbReference type="PROSITE-ProRule" id="PRU00581"/>
    </source>
</evidence>
<dbReference type="PRINTS" id="PR01884">
    <property type="entry name" value="MALPROTEIN"/>
</dbReference>
<dbReference type="PANTHER" id="PTHR22776:SF42">
    <property type="entry name" value="PROTEIN MAL2"/>
    <property type="match status" value="1"/>
</dbReference>
<reference evidence="9" key="4">
    <citation type="submission" date="2025-09" db="UniProtKB">
        <authorList>
            <consortium name="Ensembl"/>
        </authorList>
    </citation>
    <scope>IDENTIFICATION</scope>
    <source>
        <strain evidence="9">17573</strain>
    </source>
</reference>
<dbReference type="Ensembl" id="ENSMMUT00000053940.2">
    <property type="protein sequence ID" value="ENSMMUP00000054432.2"/>
    <property type="gene ID" value="ENSMMUG00000004296.3"/>
</dbReference>
<evidence type="ECO:0000256" key="1">
    <source>
        <dbReference type="ARBA" id="ARBA00004141"/>
    </source>
</evidence>
<dbReference type="ExpressionAtlas" id="A0A1D5R298">
    <property type="expression patterns" value="baseline"/>
</dbReference>
<evidence type="ECO:0000256" key="4">
    <source>
        <dbReference type="ARBA" id="ARBA00023136"/>
    </source>
</evidence>
<name>A0A1D5R298_MACMU</name>
<dbReference type="GO" id="GO:0016020">
    <property type="term" value="C:membrane"/>
    <property type="evidence" value="ECO:0007669"/>
    <property type="project" value="UniProtKB-SubCell"/>
</dbReference>
<feature type="transmembrane region" description="Helical" evidence="7">
    <location>
        <begin position="185"/>
        <end position="209"/>
    </location>
</feature>
<organism evidence="9 10">
    <name type="scientific">Macaca mulatta</name>
    <name type="common">Rhesus macaque</name>
    <dbReference type="NCBI Taxonomy" id="9544"/>
    <lineage>
        <taxon>Eukaryota</taxon>
        <taxon>Metazoa</taxon>
        <taxon>Chordata</taxon>
        <taxon>Craniata</taxon>
        <taxon>Vertebrata</taxon>
        <taxon>Euteleostomi</taxon>
        <taxon>Mammalia</taxon>
        <taxon>Eutheria</taxon>
        <taxon>Euarchontoglires</taxon>
        <taxon>Primates</taxon>
        <taxon>Haplorrhini</taxon>
        <taxon>Catarrhini</taxon>
        <taxon>Cercopithecidae</taxon>
        <taxon>Cercopithecinae</taxon>
        <taxon>Macaca</taxon>
    </lineage>
</organism>
<dbReference type="Proteomes" id="UP000006718">
    <property type="component" value="Chromosome 8"/>
</dbReference>
<dbReference type="VEuPathDB" id="HostDB:ENSMMUG00000004296"/>
<evidence type="ECO:0000256" key="6">
    <source>
        <dbReference type="SAM" id="MobiDB-lite"/>
    </source>
</evidence>
<dbReference type="AlphaFoldDB" id="A0A1D5R298"/>
<accession>A0A1D5R298</accession>
<dbReference type="PANTHER" id="PTHR22776">
    <property type="entry name" value="MARVEL-CONTAINING POTENTIAL LIPID RAFT-ASSOCIATED PROTEIN"/>
    <property type="match status" value="1"/>
</dbReference>
<dbReference type="STRING" id="9544.ENSMMUP00000054432"/>
<feature type="compositionally biased region" description="Basic and acidic residues" evidence="6">
    <location>
        <begin position="7"/>
        <end position="29"/>
    </location>
</feature>
<feature type="domain" description="MARVEL" evidence="8">
    <location>
        <begin position="149"/>
        <end position="293"/>
    </location>
</feature>
<dbReference type="PaxDb" id="9544-ENSMMUP00000005747"/>
<dbReference type="Pfam" id="PF01284">
    <property type="entry name" value="MARVEL"/>
    <property type="match status" value="1"/>
</dbReference>
<reference evidence="10" key="1">
    <citation type="journal article" date="2007" name="Science">
        <title>Evolutionary and biomedical insights from the rhesus macaque genome.</title>
        <authorList>
            <person name="Gibbs R.A."/>
            <person name="Rogers J."/>
            <person name="Katze M.G."/>
            <person name="Bumgarner R."/>
            <person name="Weinstock G.M."/>
            <person name="Mardis E.R."/>
            <person name="Remington K.A."/>
            <person name="Strausberg R.L."/>
            <person name="Venter J.C."/>
            <person name="Wilson R.K."/>
            <person name="Batzer M.A."/>
            <person name="Bustamante C.D."/>
            <person name="Eichler E.E."/>
            <person name="Hahn M.W."/>
            <person name="Hardison R.C."/>
            <person name="Makova K.D."/>
            <person name="Miller W."/>
            <person name="Milosavljevic A."/>
            <person name="Palermo R.E."/>
            <person name="Siepel A."/>
            <person name="Sikela J.M."/>
            <person name="Attaway T."/>
            <person name="Bell S."/>
            <person name="Bernard K.E."/>
            <person name="Buhay C.J."/>
            <person name="Chandrabose M.N."/>
            <person name="Dao M."/>
            <person name="Davis C."/>
            <person name="Delehaunty K.D."/>
            <person name="Ding Y."/>
            <person name="Dinh H.H."/>
            <person name="Dugan-Rocha S."/>
            <person name="Fulton L.A."/>
            <person name="Gabisi R.A."/>
            <person name="Garner T.T."/>
            <person name="Godfrey J."/>
            <person name="Hawes A.C."/>
            <person name="Hernandez J."/>
            <person name="Hines S."/>
            <person name="Holder M."/>
            <person name="Hume J."/>
            <person name="Jhangiani S.N."/>
            <person name="Joshi V."/>
            <person name="Khan Z.M."/>
            <person name="Kirkness E.F."/>
            <person name="Cree A."/>
            <person name="Fowler R.G."/>
            <person name="Lee S."/>
            <person name="Lewis L.R."/>
            <person name="Li Z."/>
            <person name="Liu Y.-S."/>
            <person name="Moore S.M."/>
            <person name="Muzny D."/>
            <person name="Nazareth L.V."/>
            <person name="Ngo D.N."/>
            <person name="Okwuonu G.O."/>
            <person name="Pai G."/>
            <person name="Parker D."/>
            <person name="Paul H.A."/>
            <person name="Pfannkoch C."/>
            <person name="Pohl C.S."/>
            <person name="Rogers Y.-H.C."/>
            <person name="Ruiz S.J."/>
            <person name="Sabo A."/>
            <person name="Santibanez J."/>
            <person name="Schneider B.W."/>
            <person name="Smith S.M."/>
            <person name="Sodergren E."/>
            <person name="Svatek A.F."/>
            <person name="Utterback T.R."/>
            <person name="Vattathil S."/>
            <person name="Warren W."/>
            <person name="White C.S."/>
            <person name="Chinwalla A.T."/>
            <person name="Feng Y."/>
            <person name="Halpern A.L."/>
            <person name="Hillier L.W."/>
            <person name="Huang X."/>
            <person name="Minx P."/>
            <person name="Nelson J.O."/>
            <person name="Pepin K.H."/>
            <person name="Qin X."/>
            <person name="Sutton G.G."/>
            <person name="Venter E."/>
            <person name="Walenz B.P."/>
            <person name="Wallis J.W."/>
            <person name="Worley K.C."/>
            <person name="Yang S.-P."/>
            <person name="Jones S.M."/>
            <person name="Marra M.A."/>
            <person name="Rocchi M."/>
            <person name="Schein J.E."/>
            <person name="Baertsch R."/>
            <person name="Clarke L."/>
            <person name="Csuros M."/>
            <person name="Glasscock J."/>
            <person name="Harris R.A."/>
            <person name="Havlak P."/>
            <person name="Jackson A.R."/>
            <person name="Jiang H."/>
            <person name="Liu Y."/>
            <person name="Messina D.N."/>
            <person name="Shen Y."/>
            <person name="Song H.X.-Z."/>
            <person name="Wylie T."/>
            <person name="Zhang L."/>
            <person name="Birney E."/>
            <person name="Han K."/>
            <person name="Konkel M.K."/>
            <person name="Lee J."/>
            <person name="Smit A.F.A."/>
            <person name="Ullmer B."/>
            <person name="Wang H."/>
            <person name="Xing J."/>
            <person name="Burhans R."/>
            <person name="Cheng Z."/>
            <person name="Karro J.E."/>
            <person name="Ma J."/>
            <person name="Raney B."/>
            <person name="She X."/>
            <person name="Cox M.J."/>
            <person name="Demuth J.P."/>
            <person name="Dumas L.J."/>
            <person name="Han S.-G."/>
            <person name="Hopkins J."/>
            <person name="Karimpour-Fard A."/>
            <person name="Kim Y.H."/>
            <person name="Pollack J.R."/>
            <person name="Vinar T."/>
            <person name="Addo-Quaye C."/>
            <person name="Degenhardt J."/>
            <person name="Denby A."/>
            <person name="Hubisz M.J."/>
            <person name="Indap A."/>
            <person name="Kosiol C."/>
            <person name="Lahn B.T."/>
            <person name="Lawson H.A."/>
            <person name="Marklein A."/>
            <person name="Nielsen R."/>
            <person name="Vallender E.J."/>
            <person name="Clark A.G."/>
            <person name="Ferguson B."/>
            <person name="Hernandez R.D."/>
            <person name="Hirani K."/>
            <person name="Kehrer-Sawatzki H."/>
            <person name="Kolb J."/>
            <person name="Patil S."/>
            <person name="Pu L.-L."/>
            <person name="Ren Y."/>
            <person name="Smith D.G."/>
            <person name="Wheeler D.A."/>
            <person name="Schenck I."/>
            <person name="Ball E.V."/>
            <person name="Chen R."/>
            <person name="Cooper D.N."/>
            <person name="Giardine B."/>
            <person name="Hsu F."/>
            <person name="Kent W.J."/>
            <person name="Lesk A."/>
            <person name="Nelson D.L."/>
            <person name="O'brien W.E."/>
            <person name="Pruefer K."/>
            <person name="Stenson P.D."/>
            <person name="Wallace J.C."/>
            <person name="Ke H."/>
            <person name="Liu X.-M."/>
            <person name="Wang P."/>
            <person name="Xiang A.P."/>
            <person name="Yang F."/>
            <person name="Barber G.P."/>
            <person name="Haussler D."/>
            <person name="Karolchik D."/>
            <person name="Kern A.D."/>
            <person name="Kuhn R.M."/>
            <person name="Smith K.E."/>
            <person name="Zwieg A.S."/>
        </authorList>
    </citation>
    <scope>NUCLEOTIDE SEQUENCE [LARGE SCALE GENOMIC DNA]</scope>
    <source>
        <strain evidence="10">17573</strain>
    </source>
</reference>
<feature type="transmembrane region" description="Helical" evidence="7">
    <location>
        <begin position="264"/>
        <end position="289"/>
    </location>
</feature>
<reference evidence="9" key="3">
    <citation type="submission" date="2025-08" db="UniProtKB">
        <authorList>
            <consortium name="Ensembl"/>
        </authorList>
    </citation>
    <scope>IDENTIFICATION</scope>
    <source>
        <strain evidence="9">17573</strain>
    </source>
</reference>
<keyword evidence="2 5" id="KW-0812">Transmembrane</keyword>
<comment type="subcellular location">
    <subcellularLocation>
        <location evidence="1">Membrane</location>
        <topology evidence="1">Multi-pass membrane protein</topology>
    </subcellularLocation>
</comment>
<dbReference type="InParanoid" id="A0A1D5R298"/>
<keyword evidence="10" id="KW-1185">Reference proteome</keyword>
<dbReference type="PROSITE" id="PS51225">
    <property type="entry name" value="MARVEL"/>
    <property type="match status" value="1"/>
</dbReference>
<dbReference type="InterPro" id="IPR008253">
    <property type="entry name" value="Marvel"/>
</dbReference>
<evidence type="ECO:0000313" key="10">
    <source>
        <dbReference type="Proteomes" id="UP000006718"/>
    </source>
</evidence>
<proteinExistence type="predicted"/>
<protein>
    <submittedName>
        <fullName evidence="9">Mal, T cell differentiation protein 2</fullName>
    </submittedName>
</protein>
<dbReference type="VGNC" id="VGNC:84015">
    <property type="gene designation" value="MAL2"/>
</dbReference>
<evidence type="ECO:0000313" key="9">
    <source>
        <dbReference type="Ensembl" id="ENSMMUP00000054432.2"/>
    </source>
</evidence>
<evidence type="ECO:0000259" key="8">
    <source>
        <dbReference type="PROSITE" id="PS51225"/>
    </source>
</evidence>
<feature type="region of interest" description="Disordered" evidence="6">
    <location>
        <begin position="1"/>
        <end position="91"/>
    </location>
</feature>